<dbReference type="CDD" id="cd02248">
    <property type="entry name" value="Peptidase_C1A"/>
    <property type="match status" value="1"/>
</dbReference>
<evidence type="ECO:0000313" key="6">
    <source>
        <dbReference type="EMBL" id="CAF5134324.1"/>
    </source>
</evidence>
<evidence type="ECO:0000256" key="2">
    <source>
        <dbReference type="ARBA" id="ARBA00022670"/>
    </source>
</evidence>
<gene>
    <name evidence="6" type="ORF">BYL167_LOCUS69051</name>
    <name evidence="7" type="ORF">GIL414_LOCUS79147</name>
</gene>
<dbReference type="GO" id="GO:0006508">
    <property type="term" value="P:proteolysis"/>
    <property type="evidence" value="ECO:0007669"/>
    <property type="project" value="UniProtKB-KW"/>
</dbReference>
<dbReference type="Proteomes" id="UP000681967">
    <property type="component" value="Unassembled WGS sequence"/>
</dbReference>
<comment type="similarity">
    <text evidence="1">Belongs to the peptidase C1 family.</text>
</comment>
<dbReference type="SMART" id="SM00645">
    <property type="entry name" value="Pept_C1"/>
    <property type="match status" value="1"/>
</dbReference>
<dbReference type="AlphaFoldDB" id="A0A8S3J3C1"/>
<organism evidence="7 8">
    <name type="scientific">Rotaria magnacalcarata</name>
    <dbReference type="NCBI Taxonomy" id="392030"/>
    <lineage>
        <taxon>Eukaryota</taxon>
        <taxon>Metazoa</taxon>
        <taxon>Spiralia</taxon>
        <taxon>Gnathifera</taxon>
        <taxon>Rotifera</taxon>
        <taxon>Eurotatoria</taxon>
        <taxon>Bdelloidea</taxon>
        <taxon>Philodinida</taxon>
        <taxon>Philodinidae</taxon>
        <taxon>Rotaria</taxon>
    </lineage>
</organism>
<sequence length="251" mass="27014">KPAGDNIEQQMNQRMRRFLVDSVKKKIKKKLKEKLIPGYKKPSSSSKYSGAGYYASGTRINTITKRPTSPVAAKGTVDYRQYMNPVENQGRCGSCYAFAVTAAVEGTLAFKTGSKIKLSKQELIDCSSNNGCSGGYLGATLGYIKEHRGLQSDASYPYKTTQQSCKARSSKVGAIKGYGNTLRGDEEGMRQALATYGPLAAAIHTTTDLQFYGGSSSGHGAGIIDIPSCSKQVDHAIAIVGYGTENGKDYW</sequence>
<dbReference type="InterPro" id="IPR000668">
    <property type="entry name" value="Peptidase_C1A_C"/>
</dbReference>
<dbReference type="InterPro" id="IPR038765">
    <property type="entry name" value="Papain-like_cys_pep_sf"/>
</dbReference>
<dbReference type="GO" id="GO:0008234">
    <property type="term" value="F:cysteine-type peptidase activity"/>
    <property type="evidence" value="ECO:0007669"/>
    <property type="project" value="UniProtKB-KW"/>
</dbReference>
<proteinExistence type="inferred from homology"/>
<feature type="non-terminal residue" evidence="7">
    <location>
        <position position="1"/>
    </location>
</feature>
<dbReference type="EMBL" id="CAJOBH010249342">
    <property type="protein sequence ID" value="CAF5134324.1"/>
    <property type="molecule type" value="Genomic_DNA"/>
</dbReference>
<protein>
    <recommendedName>
        <fullName evidence="5">Peptidase C1A papain C-terminal domain-containing protein</fullName>
    </recommendedName>
</protein>
<dbReference type="Gene3D" id="3.90.70.10">
    <property type="entry name" value="Cysteine proteinases"/>
    <property type="match status" value="1"/>
</dbReference>
<dbReference type="Pfam" id="PF00112">
    <property type="entry name" value="Peptidase_C1"/>
    <property type="match status" value="1"/>
</dbReference>
<dbReference type="SUPFAM" id="SSF54001">
    <property type="entry name" value="Cysteine proteinases"/>
    <property type="match status" value="1"/>
</dbReference>
<dbReference type="InterPro" id="IPR013128">
    <property type="entry name" value="Peptidase_C1A"/>
</dbReference>
<dbReference type="PANTHER" id="PTHR12411">
    <property type="entry name" value="CYSTEINE PROTEASE FAMILY C1-RELATED"/>
    <property type="match status" value="1"/>
</dbReference>
<keyword evidence="3" id="KW-0378">Hydrolase</keyword>
<accession>A0A8S3J3C1</accession>
<evidence type="ECO:0000256" key="4">
    <source>
        <dbReference type="ARBA" id="ARBA00022807"/>
    </source>
</evidence>
<dbReference type="Proteomes" id="UP000681720">
    <property type="component" value="Unassembled WGS sequence"/>
</dbReference>
<keyword evidence="2" id="KW-0645">Protease</keyword>
<dbReference type="PROSITE" id="PS00639">
    <property type="entry name" value="THIOL_PROTEASE_HIS"/>
    <property type="match status" value="1"/>
</dbReference>
<dbReference type="EMBL" id="CAJOBJ010351625">
    <property type="protein sequence ID" value="CAF5209045.1"/>
    <property type="molecule type" value="Genomic_DNA"/>
</dbReference>
<dbReference type="InterPro" id="IPR025660">
    <property type="entry name" value="Pept_his_AS"/>
</dbReference>
<evidence type="ECO:0000313" key="7">
    <source>
        <dbReference type="EMBL" id="CAF5209045.1"/>
    </source>
</evidence>
<dbReference type="InterPro" id="IPR000169">
    <property type="entry name" value="Pept_cys_AS"/>
</dbReference>
<feature type="non-terminal residue" evidence="7">
    <location>
        <position position="251"/>
    </location>
</feature>
<reference evidence="7" key="1">
    <citation type="submission" date="2021-02" db="EMBL/GenBank/DDBJ databases">
        <authorList>
            <person name="Nowell W R."/>
        </authorList>
    </citation>
    <scope>NUCLEOTIDE SEQUENCE</scope>
</reference>
<evidence type="ECO:0000313" key="8">
    <source>
        <dbReference type="Proteomes" id="UP000681720"/>
    </source>
</evidence>
<dbReference type="PRINTS" id="PR00705">
    <property type="entry name" value="PAPAIN"/>
</dbReference>
<evidence type="ECO:0000259" key="5">
    <source>
        <dbReference type="SMART" id="SM00645"/>
    </source>
</evidence>
<dbReference type="PROSITE" id="PS00139">
    <property type="entry name" value="THIOL_PROTEASE_CYS"/>
    <property type="match status" value="1"/>
</dbReference>
<dbReference type="InterPro" id="IPR039417">
    <property type="entry name" value="Peptidase_C1A_papain-like"/>
</dbReference>
<name>A0A8S3J3C1_9BILA</name>
<evidence type="ECO:0000256" key="1">
    <source>
        <dbReference type="ARBA" id="ARBA00008455"/>
    </source>
</evidence>
<evidence type="ECO:0000256" key="3">
    <source>
        <dbReference type="ARBA" id="ARBA00022801"/>
    </source>
</evidence>
<keyword evidence="4" id="KW-0788">Thiol protease</keyword>
<feature type="domain" description="Peptidase C1A papain C-terminal" evidence="5">
    <location>
        <begin position="73"/>
        <end position="251"/>
    </location>
</feature>
<comment type="caution">
    <text evidence="7">The sequence shown here is derived from an EMBL/GenBank/DDBJ whole genome shotgun (WGS) entry which is preliminary data.</text>
</comment>